<evidence type="ECO:0000313" key="3">
    <source>
        <dbReference type="Proteomes" id="UP001226389"/>
    </source>
</evidence>
<evidence type="ECO:0000256" key="1">
    <source>
        <dbReference type="SAM" id="MobiDB-lite"/>
    </source>
</evidence>
<organism evidence="2 3">
    <name type="scientific">Pseudarthrobacter defluvii</name>
    <dbReference type="NCBI Taxonomy" id="410837"/>
    <lineage>
        <taxon>Bacteria</taxon>
        <taxon>Bacillati</taxon>
        <taxon>Actinomycetota</taxon>
        <taxon>Actinomycetes</taxon>
        <taxon>Micrococcales</taxon>
        <taxon>Micrococcaceae</taxon>
        <taxon>Pseudarthrobacter</taxon>
    </lineage>
</organism>
<gene>
    <name evidence="2" type="ORF">J2T22_001284</name>
</gene>
<dbReference type="RefSeq" id="WP_307488974.1">
    <property type="nucleotide sequence ID" value="NZ_JAUSSY010000004.1"/>
</dbReference>
<evidence type="ECO:0000313" key="2">
    <source>
        <dbReference type="EMBL" id="MDQ0118107.1"/>
    </source>
</evidence>
<keyword evidence="3" id="KW-1185">Reference proteome</keyword>
<sequence length="442" mass="48417">METNTISTALIESEADGLVSRLDQIKPFVMQETMVLAAALPRDAQLLIERFLHAGRHELRVQVAEFLDWLHGDGRTASPAEQQRRFVLIRLQFNVVLAQFDLFTEVVTQRSEHSTGVWLSGLDILAQDALRLERNHDDGDARLVVYLARGAGAAIRRAKTRLPGGKPNPVGIIRLPRERMVGSGIASSLAHEVGHQGAAQLDLVTSLRAELDRRAQQDPDGGWDVWSLWISEIVADMWSVATVGITSTVGLLAVVSLPRYFVFRPGGTDPHPMPYLRVLISAALGDALYPHPQWRGLASVWRAMYPPAGLPAEHLAWIGKCEAHIGDLVSLLVNHPVPAAGGRKLGTIWPTRERQPERLLRLHQDWGGDFGVMARQRPALVFAVLGQAKAAGRITAEEESSQLSSLLTAWAVRSSLDDMGAPARLAGSPAHHLTTPALTTRR</sequence>
<protein>
    <submittedName>
        <fullName evidence="2">Uncharacterized protein</fullName>
    </submittedName>
</protein>
<feature type="region of interest" description="Disordered" evidence="1">
    <location>
        <begin position="421"/>
        <end position="442"/>
    </location>
</feature>
<comment type="caution">
    <text evidence="2">The sequence shown here is derived from an EMBL/GenBank/DDBJ whole genome shotgun (WGS) entry which is preliminary data.</text>
</comment>
<reference evidence="2 3" key="1">
    <citation type="submission" date="2023-07" db="EMBL/GenBank/DDBJ databases">
        <title>Sorghum-associated microbial communities from plants grown in Nebraska, USA.</title>
        <authorList>
            <person name="Schachtman D."/>
        </authorList>
    </citation>
    <scope>NUCLEOTIDE SEQUENCE [LARGE SCALE GENOMIC DNA]</scope>
    <source>
        <strain evidence="2 3">DS994</strain>
    </source>
</reference>
<proteinExistence type="predicted"/>
<accession>A0ABT9UFT7</accession>
<dbReference type="EMBL" id="JAUSSY010000004">
    <property type="protein sequence ID" value="MDQ0118107.1"/>
    <property type="molecule type" value="Genomic_DNA"/>
</dbReference>
<name>A0ABT9UFT7_9MICC</name>
<dbReference type="Proteomes" id="UP001226389">
    <property type="component" value="Unassembled WGS sequence"/>
</dbReference>